<dbReference type="STRING" id="1239962.C943_01797"/>
<reference evidence="1" key="1">
    <citation type="submission" date="2013-01" db="EMBL/GenBank/DDBJ databases">
        <title>Genome assembly of Mariniradius saccharolyticus AK6.</title>
        <authorList>
            <person name="Vaidya B."/>
            <person name="Khatri I."/>
            <person name="Tanuku N.R.S."/>
            <person name="Subramanian S."/>
            <person name="Pinnaka A."/>
        </authorList>
    </citation>
    <scope>NUCLEOTIDE SEQUENCE [LARGE SCALE GENOMIC DNA]</scope>
    <source>
        <strain evidence="1">AK6</strain>
    </source>
</reference>
<proteinExistence type="predicted"/>
<protein>
    <submittedName>
        <fullName evidence="1">Uncharacterized protein</fullName>
    </submittedName>
</protein>
<gene>
    <name evidence="1" type="ORF">C943_01797</name>
</gene>
<keyword evidence="2" id="KW-1185">Reference proteome</keyword>
<dbReference type="InParanoid" id="M7XB64"/>
<evidence type="ECO:0000313" key="1">
    <source>
        <dbReference type="EMBL" id="EMS31838.1"/>
    </source>
</evidence>
<dbReference type="AlphaFoldDB" id="M7XB64"/>
<organism evidence="1 2">
    <name type="scientific">Mariniradius saccharolyticus AK6</name>
    <dbReference type="NCBI Taxonomy" id="1239962"/>
    <lineage>
        <taxon>Bacteria</taxon>
        <taxon>Pseudomonadati</taxon>
        <taxon>Bacteroidota</taxon>
        <taxon>Cytophagia</taxon>
        <taxon>Cytophagales</taxon>
        <taxon>Cyclobacteriaceae</taxon>
        <taxon>Mariniradius</taxon>
    </lineage>
</organism>
<accession>M7XB64</accession>
<name>M7XB64_9BACT</name>
<sequence>MFTLFMNSPRFPKVKPVNLKFVQSYIQKFEESLKVYEELQKESAR</sequence>
<dbReference type="EMBL" id="AMZY02000017">
    <property type="protein sequence ID" value="EMS31838.1"/>
    <property type="molecule type" value="Genomic_DNA"/>
</dbReference>
<comment type="caution">
    <text evidence="1">The sequence shown here is derived from an EMBL/GenBank/DDBJ whole genome shotgun (WGS) entry which is preliminary data.</text>
</comment>
<dbReference type="Proteomes" id="UP000010953">
    <property type="component" value="Unassembled WGS sequence"/>
</dbReference>
<evidence type="ECO:0000313" key="2">
    <source>
        <dbReference type="Proteomes" id="UP000010953"/>
    </source>
</evidence>